<organism evidence="2 3">
    <name type="scientific">Gordonia westfalica</name>
    <dbReference type="NCBI Taxonomy" id="158898"/>
    <lineage>
        <taxon>Bacteria</taxon>
        <taxon>Bacillati</taxon>
        <taxon>Actinomycetota</taxon>
        <taxon>Actinomycetes</taxon>
        <taxon>Mycobacteriales</taxon>
        <taxon>Gordoniaceae</taxon>
        <taxon>Gordonia</taxon>
    </lineage>
</organism>
<dbReference type="STRING" id="158898.SAMN04488548_1342504"/>
<dbReference type="Pfam" id="PF13480">
    <property type="entry name" value="Acetyltransf_6"/>
    <property type="match status" value="1"/>
</dbReference>
<accession>A0A1H2JTR5</accession>
<dbReference type="OrthoDB" id="9797990at2"/>
<dbReference type="AlphaFoldDB" id="A0A1H2JTR5"/>
<dbReference type="InterPro" id="IPR038764">
    <property type="entry name" value="GNAT_N_AcTrfase_prd"/>
</dbReference>
<dbReference type="InterPro" id="IPR016181">
    <property type="entry name" value="Acyl_CoA_acyltransferase"/>
</dbReference>
<name>A0A1H2JTR5_9ACTN</name>
<protein>
    <submittedName>
        <fullName evidence="2">Predicted acetyltransferase, GNAT superfamily</fullName>
    </submittedName>
</protein>
<gene>
    <name evidence="2" type="ORF">SAMN04488548_1342504</name>
</gene>
<dbReference type="InterPro" id="IPR000182">
    <property type="entry name" value="GNAT_dom"/>
</dbReference>
<dbReference type="Proteomes" id="UP000183180">
    <property type="component" value="Unassembled WGS sequence"/>
</dbReference>
<dbReference type="PROSITE" id="PS51186">
    <property type="entry name" value="GNAT"/>
    <property type="match status" value="1"/>
</dbReference>
<dbReference type="SUPFAM" id="SSF55729">
    <property type="entry name" value="Acyl-CoA N-acyltransferases (Nat)"/>
    <property type="match status" value="1"/>
</dbReference>
<sequence length="286" mass="31108">MSLSPAHVEVRPAEFGPVEVRELSSPDELEELMRIFDDVWRPDPTRRPVGIDMLRALSHSGNYVAGAFIGDHLAGGSVAFLSAPAGEALHSHITGVTRRGRGHHVGYLLKMHQRKWALARGLSTITWTFDPLVARNAYFNITKLGAEPVHYYEDFYGEIGDELGGDADSDRVLMSWAVDADLPDAVDGVGSAEALIAGGAVAVIDDSDRSRPVAHHERVTPDATVVVALPRDVEAMRVSHPLDAARWRIALRDALSPLLLEGDARRSVRFLRSGHYVFGPAGSGVR</sequence>
<dbReference type="GO" id="GO:0016747">
    <property type="term" value="F:acyltransferase activity, transferring groups other than amino-acyl groups"/>
    <property type="evidence" value="ECO:0007669"/>
    <property type="project" value="InterPro"/>
</dbReference>
<evidence type="ECO:0000259" key="1">
    <source>
        <dbReference type="PROSITE" id="PS51186"/>
    </source>
</evidence>
<reference evidence="2 3" key="1">
    <citation type="submission" date="2016-10" db="EMBL/GenBank/DDBJ databases">
        <authorList>
            <person name="de Groot N.N."/>
        </authorList>
    </citation>
    <scope>NUCLEOTIDE SEQUENCE [LARGE SCALE GENOMIC DNA]</scope>
    <source>
        <strain evidence="2 3">DSM 44215</strain>
    </source>
</reference>
<proteinExistence type="predicted"/>
<dbReference type="PANTHER" id="PTHR41700:SF1">
    <property type="entry name" value="N-ACETYLTRANSFERASE DOMAIN-CONTAINING PROTEIN"/>
    <property type="match status" value="1"/>
</dbReference>
<dbReference type="EMBL" id="FNLM01000034">
    <property type="protein sequence ID" value="SDU59859.1"/>
    <property type="molecule type" value="Genomic_DNA"/>
</dbReference>
<dbReference type="InterPro" id="IPR038740">
    <property type="entry name" value="BioF2-like_GNAT_dom"/>
</dbReference>
<keyword evidence="2" id="KW-0808">Transferase</keyword>
<evidence type="ECO:0000313" key="3">
    <source>
        <dbReference type="Proteomes" id="UP000183180"/>
    </source>
</evidence>
<dbReference type="Gene3D" id="3.40.630.30">
    <property type="match status" value="1"/>
</dbReference>
<dbReference type="RefSeq" id="WP_074852972.1">
    <property type="nucleotide sequence ID" value="NZ_FNLM01000034.1"/>
</dbReference>
<dbReference type="PANTHER" id="PTHR41700">
    <property type="entry name" value="GCN5-RELATED N-ACETYLTRANSFERASE"/>
    <property type="match status" value="1"/>
</dbReference>
<evidence type="ECO:0000313" key="2">
    <source>
        <dbReference type="EMBL" id="SDU59859.1"/>
    </source>
</evidence>
<feature type="domain" description="N-acetyltransferase" evidence="1">
    <location>
        <begin position="18"/>
        <end position="179"/>
    </location>
</feature>